<dbReference type="Proteomes" id="UP000193067">
    <property type="component" value="Unassembled WGS sequence"/>
</dbReference>
<evidence type="ECO:0000313" key="2">
    <source>
        <dbReference type="Proteomes" id="UP000193067"/>
    </source>
</evidence>
<protein>
    <submittedName>
        <fullName evidence="1">Uncharacterized protein</fullName>
    </submittedName>
</protein>
<name>A0A1Y2IQY4_TRAC3</name>
<dbReference type="EMBL" id="KZ084106">
    <property type="protein sequence ID" value="OSD02352.1"/>
    <property type="molecule type" value="Genomic_DNA"/>
</dbReference>
<dbReference type="AlphaFoldDB" id="A0A1Y2IQY4"/>
<dbReference type="OrthoDB" id="2563669at2759"/>
<sequence>MPANITVSHASPLLNYIPRSAWMLVVGGEDNLPGPSNTSYHLTNGTASQNASFALSWWGTGIWVYGISLADSGPYQVVLDNDAQVFDVYPGEAPQPGDPALLFGASDLPLDQHEIRVVNTGSIAGAATLAVEYVRSHTLRHNDPCRAMDANEDWAQLVFESQLRTNTTIEHTSNLCTWAPPTSNAWQADDTSHRTNLSSGRMSMNFTVPGITIYGDLQESSAAFSVTVDGHTDPPYIPNVAPGIGSLNSSFAVNQSAPVLLYANMNLRQGVHTVLLENNPISDWATLMSISYGVVFADDSATSSGGSTPTESTSPECAFSLSCCNTYNRC</sequence>
<accession>A0A1Y2IQY4</accession>
<keyword evidence="2" id="KW-1185">Reference proteome</keyword>
<organism evidence="1 2">
    <name type="scientific">Trametes coccinea (strain BRFM310)</name>
    <name type="common">Pycnoporus coccineus</name>
    <dbReference type="NCBI Taxonomy" id="1353009"/>
    <lineage>
        <taxon>Eukaryota</taxon>
        <taxon>Fungi</taxon>
        <taxon>Dikarya</taxon>
        <taxon>Basidiomycota</taxon>
        <taxon>Agaricomycotina</taxon>
        <taxon>Agaricomycetes</taxon>
        <taxon>Polyporales</taxon>
        <taxon>Polyporaceae</taxon>
        <taxon>Trametes</taxon>
    </lineage>
</organism>
<reference evidence="1 2" key="1">
    <citation type="journal article" date="2015" name="Biotechnol. Biofuels">
        <title>Enhanced degradation of softwood versus hardwood by the white-rot fungus Pycnoporus coccineus.</title>
        <authorList>
            <person name="Couturier M."/>
            <person name="Navarro D."/>
            <person name="Chevret D."/>
            <person name="Henrissat B."/>
            <person name="Piumi F."/>
            <person name="Ruiz-Duenas F.J."/>
            <person name="Martinez A.T."/>
            <person name="Grigoriev I.V."/>
            <person name="Riley R."/>
            <person name="Lipzen A."/>
            <person name="Berrin J.G."/>
            <person name="Master E.R."/>
            <person name="Rosso M.N."/>
        </authorList>
    </citation>
    <scope>NUCLEOTIDE SEQUENCE [LARGE SCALE GENOMIC DNA]</scope>
    <source>
        <strain evidence="1 2">BRFM310</strain>
    </source>
</reference>
<dbReference type="Gene3D" id="2.60.120.260">
    <property type="entry name" value="Galactose-binding domain-like"/>
    <property type="match status" value="2"/>
</dbReference>
<gene>
    <name evidence="1" type="ORF">PYCCODRAFT_433405</name>
</gene>
<proteinExistence type="predicted"/>
<dbReference type="STRING" id="1353009.A0A1Y2IQY4"/>
<evidence type="ECO:0000313" key="1">
    <source>
        <dbReference type="EMBL" id="OSD02352.1"/>
    </source>
</evidence>